<evidence type="ECO:0000313" key="4">
    <source>
        <dbReference type="EMBL" id="GAU31608.1"/>
    </source>
</evidence>
<protein>
    <recommendedName>
        <fullName evidence="3">Zeta toxin domain-containing protein</fullName>
    </recommendedName>
</protein>
<evidence type="ECO:0000259" key="3">
    <source>
        <dbReference type="Pfam" id="PF06414"/>
    </source>
</evidence>
<dbReference type="GO" id="GO:0005524">
    <property type="term" value="F:ATP binding"/>
    <property type="evidence" value="ECO:0007669"/>
    <property type="project" value="UniProtKB-KW"/>
</dbReference>
<dbReference type="Proteomes" id="UP000242715">
    <property type="component" value="Unassembled WGS sequence"/>
</dbReference>
<dbReference type="SUPFAM" id="SSF52540">
    <property type="entry name" value="P-loop containing nucleoside triphosphate hydrolases"/>
    <property type="match status" value="1"/>
</dbReference>
<sequence>MILSESSNNMHFQDATTSTVGKVMNNVAHVMTISIVGLISEEKQSMVADQLKIVIPHLHKTESGRVAKLEIFSHYVARQMGFVDANEVPELCRLAQDYLRKPEGCKESIYQYLANGDDPNSLYEKLINEFERCILTYFAFHWNQASYIISQVLSTESQLKINLKNILLAATREYRFERVTKKLKVARVFSTLVKEIKAINVIKGGSQSCNLTDPIVNNERSPVLLLMGGGMGSGKSTVLKDILTESFPPEAASNVVVVEADDFKESDVIYRALNSRGHHDEMLQSAELVHQSSTDAASSLLVTALNKGRDVIMDGTLSWEPFVEQTIAMARNVHRCKYRMGVGYKVAEDGTITENYWEQVNEAEEEHQSDGNCKRELHTRKPYRIVLVGVLCDGGLAVVRGIRRAIMTKRAVRC</sequence>
<evidence type="ECO:0000313" key="5">
    <source>
        <dbReference type="Proteomes" id="UP000242715"/>
    </source>
</evidence>
<accession>A0A2Z6MHW7</accession>
<dbReference type="PANTHER" id="PTHR31153:SF1">
    <property type="entry name" value="CALMODULIN CALCIUM-DEPENDENT NAD KINASE"/>
    <property type="match status" value="1"/>
</dbReference>
<dbReference type="GO" id="GO:0016301">
    <property type="term" value="F:kinase activity"/>
    <property type="evidence" value="ECO:0007669"/>
    <property type="project" value="InterPro"/>
</dbReference>
<evidence type="ECO:0000256" key="1">
    <source>
        <dbReference type="ARBA" id="ARBA00022741"/>
    </source>
</evidence>
<dbReference type="InterPro" id="IPR027417">
    <property type="entry name" value="P-loop_NTPase"/>
</dbReference>
<proteinExistence type="predicted"/>
<dbReference type="OrthoDB" id="10267859at2759"/>
<evidence type="ECO:0000256" key="2">
    <source>
        <dbReference type="ARBA" id="ARBA00022840"/>
    </source>
</evidence>
<organism evidence="4 5">
    <name type="scientific">Trifolium subterraneum</name>
    <name type="common">Subterranean clover</name>
    <dbReference type="NCBI Taxonomy" id="3900"/>
    <lineage>
        <taxon>Eukaryota</taxon>
        <taxon>Viridiplantae</taxon>
        <taxon>Streptophyta</taxon>
        <taxon>Embryophyta</taxon>
        <taxon>Tracheophyta</taxon>
        <taxon>Spermatophyta</taxon>
        <taxon>Magnoliopsida</taxon>
        <taxon>eudicotyledons</taxon>
        <taxon>Gunneridae</taxon>
        <taxon>Pentapetalae</taxon>
        <taxon>rosids</taxon>
        <taxon>fabids</taxon>
        <taxon>Fabales</taxon>
        <taxon>Fabaceae</taxon>
        <taxon>Papilionoideae</taxon>
        <taxon>50 kb inversion clade</taxon>
        <taxon>NPAAA clade</taxon>
        <taxon>Hologalegina</taxon>
        <taxon>IRL clade</taxon>
        <taxon>Trifolieae</taxon>
        <taxon>Trifolium</taxon>
    </lineage>
</organism>
<dbReference type="PANTHER" id="PTHR31153">
    <property type="entry name" value="CALMODULIN CALCIUM-DEPENDENT NAD KINASE"/>
    <property type="match status" value="1"/>
</dbReference>
<keyword evidence="2" id="KW-0067">ATP-binding</keyword>
<keyword evidence="5" id="KW-1185">Reference proteome</keyword>
<reference evidence="5" key="1">
    <citation type="journal article" date="2017" name="Front. Plant Sci.">
        <title>Climate Clever Clovers: New Paradigm to Reduce the Environmental Footprint of Ruminants by Breeding Low Methanogenic Forages Utilizing Haplotype Variation.</title>
        <authorList>
            <person name="Kaur P."/>
            <person name="Appels R."/>
            <person name="Bayer P.E."/>
            <person name="Keeble-Gagnere G."/>
            <person name="Wang J."/>
            <person name="Hirakawa H."/>
            <person name="Shirasawa K."/>
            <person name="Vercoe P."/>
            <person name="Stefanova K."/>
            <person name="Durmic Z."/>
            <person name="Nichols P."/>
            <person name="Revell C."/>
            <person name="Isobe S.N."/>
            <person name="Edwards D."/>
            <person name="Erskine W."/>
        </authorList>
    </citation>
    <scope>NUCLEOTIDE SEQUENCE [LARGE SCALE GENOMIC DNA]</scope>
    <source>
        <strain evidence="5">cv. Daliak</strain>
    </source>
</reference>
<dbReference type="AlphaFoldDB" id="A0A2Z6MHW7"/>
<feature type="domain" description="Zeta toxin" evidence="3">
    <location>
        <begin position="217"/>
        <end position="331"/>
    </location>
</feature>
<name>A0A2Z6MHW7_TRISU</name>
<dbReference type="Gene3D" id="3.40.50.300">
    <property type="entry name" value="P-loop containing nucleotide triphosphate hydrolases"/>
    <property type="match status" value="1"/>
</dbReference>
<keyword evidence="1" id="KW-0547">Nucleotide-binding</keyword>
<gene>
    <name evidence="4" type="ORF">TSUD_30700</name>
</gene>
<dbReference type="InterPro" id="IPR010488">
    <property type="entry name" value="Zeta_toxin_domain"/>
</dbReference>
<dbReference type="InterPro" id="IPR044802">
    <property type="entry name" value="NADKc-like"/>
</dbReference>
<dbReference type="EMBL" id="DF973461">
    <property type="protein sequence ID" value="GAU31608.1"/>
    <property type="molecule type" value="Genomic_DNA"/>
</dbReference>
<dbReference type="Pfam" id="PF06414">
    <property type="entry name" value="Zeta_toxin"/>
    <property type="match status" value="1"/>
</dbReference>